<sequence length="332" mass="38447">MSTFMFSSKNIKHTLISNVFIDRYMPTARGEYVKVYILGLKYFSTGEAGASSSVIAATLNLLETDVLHAWNYWSNEGVIKMEPIDSKGNYTIEFLDLSESEEVSDSDVHILKELDNLSTKDMLQDIEKLIGRPLSNKEISMYIGWQKEFGFSLELTLILIQYCASKGKTDYRYIEKVALAWHDNNIKTIDEAQDFISYNEDKWVKLRKILNYLGIQNKEIMKPQEQLLTKWISTYNFPLDVIFHGCDICFNRIGKTDFKYIDGILNSWFKDGLKTLEEIEKNQNSKKKTTFKPNTVGSKPKSSSNSNFGNYEQRSYDFDDLEKKLLGWDDND</sequence>
<dbReference type="RefSeq" id="WP_072831997.1">
    <property type="nucleotide sequence ID" value="NZ_FQXP01000007.1"/>
</dbReference>
<feature type="domain" description="DnaB/C C-terminal" evidence="3">
    <location>
        <begin position="123"/>
        <end position="195"/>
    </location>
</feature>
<name>A0A1M5XAC8_9CLOT</name>
<proteinExistence type="inferred from homology"/>
<dbReference type="PANTHER" id="PTHR37293">
    <property type="entry name" value="PHAGE REPLICATION PROTEIN-RELATED"/>
    <property type="match status" value="1"/>
</dbReference>
<evidence type="ECO:0000313" key="5">
    <source>
        <dbReference type="Proteomes" id="UP000184526"/>
    </source>
</evidence>
<evidence type="ECO:0000313" key="4">
    <source>
        <dbReference type="EMBL" id="SHH96508.1"/>
    </source>
</evidence>
<keyword evidence="5" id="KW-1185">Reference proteome</keyword>
<dbReference type="OrthoDB" id="1652900at2"/>
<dbReference type="InterPro" id="IPR034829">
    <property type="entry name" value="DnaD-like_sf"/>
</dbReference>
<dbReference type="STRING" id="1121306.SAMN02745196_02134"/>
<reference evidence="4 5" key="1">
    <citation type="submission" date="2016-11" db="EMBL/GenBank/DDBJ databases">
        <authorList>
            <person name="Jaros S."/>
            <person name="Januszkiewicz K."/>
            <person name="Wedrychowicz H."/>
        </authorList>
    </citation>
    <scope>NUCLEOTIDE SEQUENCE [LARGE SCALE GENOMIC DNA]</scope>
    <source>
        <strain evidence="4 5">DSM 3089</strain>
    </source>
</reference>
<dbReference type="PIRSF" id="PIRSF033722">
    <property type="entry name" value="DnaD_CA_C3587_prd"/>
    <property type="match status" value="1"/>
</dbReference>
<dbReference type="Gene3D" id="1.10.10.630">
    <property type="entry name" value="DnaD domain-like"/>
    <property type="match status" value="2"/>
</dbReference>
<dbReference type="InterPro" id="IPR053162">
    <property type="entry name" value="DnaD"/>
</dbReference>
<dbReference type="Proteomes" id="UP000184526">
    <property type="component" value="Unassembled WGS sequence"/>
</dbReference>
<organism evidence="4 5">
    <name type="scientific">Clostridium collagenovorans DSM 3089</name>
    <dbReference type="NCBI Taxonomy" id="1121306"/>
    <lineage>
        <taxon>Bacteria</taxon>
        <taxon>Bacillati</taxon>
        <taxon>Bacillota</taxon>
        <taxon>Clostridia</taxon>
        <taxon>Eubacteriales</taxon>
        <taxon>Clostridiaceae</taxon>
        <taxon>Clostridium</taxon>
    </lineage>
</organism>
<accession>A0A1M5XAC8</accession>
<dbReference type="PANTHER" id="PTHR37293:SF5">
    <property type="entry name" value="DNA REPLICATION PROTEIN"/>
    <property type="match status" value="1"/>
</dbReference>
<comment type="similarity">
    <text evidence="1">Belongs to the DnaB/DnaD family.</text>
</comment>
<protein>
    <submittedName>
        <fullName evidence="4">DnaD and phage-associated domain-containing protein</fullName>
    </submittedName>
</protein>
<evidence type="ECO:0000259" key="3">
    <source>
        <dbReference type="Pfam" id="PF07261"/>
    </source>
</evidence>
<evidence type="ECO:0000256" key="2">
    <source>
        <dbReference type="SAM" id="MobiDB-lite"/>
    </source>
</evidence>
<dbReference type="InterPro" id="IPR017019">
    <property type="entry name" value="DNA_replication_prd_bac"/>
</dbReference>
<evidence type="ECO:0000256" key="1">
    <source>
        <dbReference type="ARBA" id="ARBA00093462"/>
    </source>
</evidence>
<dbReference type="SUPFAM" id="SSF158499">
    <property type="entry name" value="DnaD domain-like"/>
    <property type="match status" value="2"/>
</dbReference>
<dbReference type="NCBIfam" id="TIGR01446">
    <property type="entry name" value="DnaD_dom"/>
    <property type="match status" value="2"/>
</dbReference>
<dbReference type="Pfam" id="PF07261">
    <property type="entry name" value="DnaB_2"/>
    <property type="match status" value="2"/>
</dbReference>
<dbReference type="InterPro" id="IPR006343">
    <property type="entry name" value="DnaB/C_C"/>
</dbReference>
<feature type="region of interest" description="Disordered" evidence="2">
    <location>
        <begin position="284"/>
        <end position="312"/>
    </location>
</feature>
<feature type="compositionally biased region" description="Polar residues" evidence="2">
    <location>
        <begin position="291"/>
        <end position="312"/>
    </location>
</feature>
<dbReference type="AlphaFoldDB" id="A0A1M5XAC8"/>
<feature type="domain" description="DnaB/C C-terminal" evidence="3">
    <location>
        <begin position="226"/>
        <end position="282"/>
    </location>
</feature>
<gene>
    <name evidence="4" type="ORF">SAMN02745196_02134</name>
</gene>
<dbReference type="EMBL" id="FQXP01000007">
    <property type="protein sequence ID" value="SHH96508.1"/>
    <property type="molecule type" value="Genomic_DNA"/>
</dbReference>